<dbReference type="NCBIfam" id="TIGR00237">
    <property type="entry name" value="xseA"/>
    <property type="match status" value="1"/>
</dbReference>
<dbReference type="GO" id="GO:0006308">
    <property type="term" value="P:DNA catabolic process"/>
    <property type="evidence" value="ECO:0007669"/>
    <property type="project" value="UniProtKB-UniRule"/>
</dbReference>
<dbReference type="GO" id="GO:0003676">
    <property type="term" value="F:nucleic acid binding"/>
    <property type="evidence" value="ECO:0007669"/>
    <property type="project" value="InterPro"/>
</dbReference>
<dbReference type="GO" id="GO:0008855">
    <property type="term" value="F:exodeoxyribonuclease VII activity"/>
    <property type="evidence" value="ECO:0007669"/>
    <property type="project" value="UniProtKB-UniRule"/>
</dbReference>
<keyword evidence="4" id="KW-0269">Exonuclease</keyword>
<dbReference type="Proteomes" id="UP000823636">
    <property type="component" value="Unassembled WGS sequence"/>
</dbReference>
<dbReference type="CDD" id="cd04489">
    <property type="entry name" value="ExoVII_LU_OBF"/>
    <property type="match status" value="1"/>
</dbReference>
<evidence type="ECO:0000313" key="8">
    <source>
        <dbReference type="EMBL" id="MBO8438551.1"/>
    </source>
</evidence>
<organism evidence="8 9">
    <name type="scientific">Candidatus Caccoplasma merdipullorum</name>
    <dbReference type="NCBI Taxonomy" id="2840718"/>
    <lineage>
        <taxon>Bacteria</taxon>
        <taxon>Pseudomonadati</taxon>
        <taxon>Bacteroidota</taxon>
        <taxon>Bacteroidia</taxon>
        <taxon>Bacteroidales</taxon>
        <taxon>Bacteroidaceae</taxon>
        <taxon>Bacteroidaceae incertae sedis</taxon>
        <taxon>Candidatus Caccoplasma</taxon>
    </lineage>
</organism>
<dbReference type="GO" id="GO:0009318">
    <property type="term" value="C:exodeoxyribonuclease VII complex"/>
    <property type="evidence" value="ECO:0007669"/>
    <property type="project" value="UniProtKB-UniRule"/>
</dbReference>
<dbReference type="PANTHER" id="PTHR30008:SF0">
    <property type="entry name" value="EXODEOXYRIBONUCLEASE 7 LARGE SUBUNIT"/>
    <property type="match status" value="1"/>
</dbReference>
<dbReference type="EC" id="3.1.11.6" evidence="5"/>
<evidence type="ECO:0000256" key="5">
    <source>
        <dbReference type="NCBIfam" id="TIGR00237"/>
    </source>
</evidence>
<feature type="domain" description="OB-fold nucleic acid binding" evidence="7">
    <location>
        <begin position="6"/>
        <end position="113"/>
    </location>
</feature>
<reference evidence="8" key="2">
    <citation type="journal article" date="2021" name="PeerJ">
        <title>Extensive microbial diversity within the chicken gut microbiome revealed by metagenomics and culture.</title>
        <authorList>
            <person name="Gilroy R."/>
            <person name="Ravi A."/>
            <person name="Getino M."/>
            <person name="Pursley I."/>
            <person name="Horton D.L."/>
            <person name="Alikhan N.F."/>
            <person name="Baker D."/>
            <person name="Gharbi K."/>
            <person name="Hall N."/>
            <person name="Watson M."/>
            <person name="Adriaenssens E.M."/>
            <person name="Foster-Nyarko E."/>
            <person name="Jarju S."/>
            <person name="Secka A."/>
            <person name="Antonio M."/>
            <person name="Oren A."/>
            <person name="Chaudhuri R.R."/>
            <person name="La Ragione R."/>
            <person name="Hildebrand F."/>
            <person name="Pallen M.J."/>
        </authorList>
    </citation>
    <scope>NUCLEOTIDE SEQUENCE</scope>
    <source>
        <strain evidence="8">G3-4614</strain>
    </source>
</reference>
<evidence type="ECO:0000259" key="7">
    <source>
        <dbReference type="Pfam" id="PF13742"/>
    </source>
</evidence>
<comment type="caution">
    <text evidence="8">The sequence shown here is derived from an EMBL/GenBank/DDBJ whole genome shotgun (WGS) entry which is preliminary data.</text>
</comment>
<dbReference type="InterPro" id="IPR020579">
    <property type="entry name" value="Exonuc_VII_lsu_C"/>
</dbReference>
<evidence type="ECO:0000256" key="2">
    <source>
        <dbReference type="ARBA" id="ARBA00022722"/>
    </source>
</evidence>
<evidence type="ECO:0000256" key="4">
    <source>
        <dbReference type="ARBA" id="ARBA00022839"/>
    </source>
</evidence>
<evidence type="ECO:0000259" key="6">
    <source>
        <dbReference type="Pfam" id="PF02601"/>
    </source>
</evidence>
<name>A0A9D9E3A6_9BACT</name>
<keyword evidence="1" id="KW-0963">Cytoplasm</keyword>
<evidence type="ECO:0000256" key="1">
    <source>
        <dbReference type="ARBA" id="ARBA00022490"/>
    </source>
</evidence>
<protein>
    <recommendedName>
        <fullName evidence="5">Exodeoxyribonuclease VII large subunit</fullName>
        <ecNumber evidence="5">3.1.11.6</ecNumber>
    </recommendedName>
</protein>
<dbReference type="AlphaFoldDB" id="A0A9D9E3A6"/>
<sequence>MENEITLYQLNMMVSAAVTDAFPGRFKVSAEISEQREHSSGHCYLELIQKDPSGGQTIARARANIWASTYRTLRPYFEQATGRKLQAGVKVLVTASVSFHPNYHYSLTIWDIDPTYTIGDMARRRAEIIKRLTDDGIIDDNKKTEWNLLPRRIAIISSPSAAGYGDFMNQLHGNARGYRFYTALFAAAMQGDASESSIIGALERIFEAQDNFDCVVIIRGGGATSELNCFDSYPLAQSVAQFPLP</sequence>
<dbReference type="InterPro" id="IPR025824">
    <property type="entry name" value="OB-fold_nuc-bd_dom"/>
</dbReference>
<dbReference type="InterPro" id="IPR003753">
    <property type="entry name" value="Exonuc_VII_L"/>
</dbReference>
<keyword evidence="2" id="KW-0540">Nuclease</keyword>
<dbReference type="Pfam" id="PF02601">
    <property type="entry name" value="Exonuc_VII_L"/>
    <property type="match status" value="1"/>
</dbReference>
<proteinExistence type="predicted"/>
<reference evidence="8" key="1">
    <citation type="submission" date="2020-10" db="EMBL/GenBank/DDBJ databases">
        <authorList>
            <person name="Gilroy R."/>
        </authorList>
    </citation>
    <scope>NUCLEOTIDE SEQUENCE</scope>
    <source>
        <strain evidence="8">G3-4614</strain>
    </source>
</reference>
<feature type="non-terminal residue" evidence="8">
    <location>
        <position position="245"/>
    </location>
</feature>
<gene>
    <name evidence="8" type="primary">xseA</name>
    <name evidence="8" type="ORF">IAC54_06600</name>
</gene>
<evidence type="ECO:0000256" key="3">
    <source>
        <dbReference type="ARBA" id="ARBA00022801"/>
    </source>
</evidence>
<dbReference type="Pfam" id="PF13742">
    <property type="entry name" value="tRNA_anti_2"/>
    <property type="match status" value="1"/>
</dbReference>
<accession>A0A9D9E3A6</accession>
<keyword evidence="3 8" id="KW-0378">Hydrolase</keyword>
<dbReference type="EMBL" id="JADIMW010000069">
    <property type="protein sequence ID" value="MBO8438551.1"/>
    <property type="molecule type" value="Genomic_DNA"/>
</dbReference>
<feature type="domain" description="Exonuclease VII large subunit C-terminal" evidence="6">
    <location>
        <begin position="138"/>
        <end position="245"/>
    </location>
</feature>
<dbReference type="PANTHER" id="PTHR30008">
    <property type="entry name" value="EXODEOXYRIBONUCLEASE 7 LARGE SUBUNIT"/>
    <property type="match status" value="1"/>
</dbReference>
<evidence type="ECO:0000313" key="9">
    <source>
        <dbReference type="Proteomes" id="UP000823636"/>
    </source>
</evidence>